<feature type="transmembrane region" description="Helical" evidence="5">
    <location>
        <begin position="101"/>
        <end position="124"/>
    </location>
</feature>
<evidence type="ECO:0000259" key="6">
    <source>
        <dbReference type="PROSITE" id="PS50850"/>
    </source>
</evidence>
<evidence type="ECO:0000313" key="7">
    <source>
        <dbReference type="EMBL" id="OHT16945.1"/>
    </source>
</evidence>
<dbReference type="InterPro" id="IPR036259">
    <property type="entry name" value="MFS_trans_sf"/>
</dbReference>
<dbReference type="Gene3D" id="1.20.1250.20">
    <property type="entry name" value="MFS general substrate transporter like domains"/>
    <property type="match status" value="2"/>
</dbReference>
<dbReference type="PRINTS" id="PR00171">
    <property type="entry name" value="SUGRTRNSPORT"/>
</dbReference>
<comment type="subcellular location">
    <subcellularLocation>
        <location evidence="1">Membrane</location>
        <topology evidence="1">Multi-pass membrane protein</topology>
    </subcellularLocation>
</comment>
<dbReference type="InterPro" id="IPR020846">
    <property type="entry name" value="MFS_dom"/>
</dbReference>
<dbReference type="OrthoDB" id="6612291at2759"/>
<name>A0A1J4L0A6_9EUKA</name>
<dbReference type="PANTHER" id="PTHR48021:SF1">
    <property type="entry name" value="GH07001P-RELATED"/>
    <property type="match status" value="1"/>
</dbReference>
<dbReference type="InterPro" id="IPR005829">
    <property type="entry name" value="Sugar_transporter_CS"/>
</dbReference>
<keyword evidence="3 5" id="KW-1133">Transmembrane helix</keyword>
<feature type="domain" description="Major facilitator superfamily (MFS) profile" evidence="6">
    <location>
        <begin position="13"/>
        <end position="386"/>
    </location>
</feature>
<organism evidence="7 8">
    <name type="scientific">Tritrichomonas foetus</name>
    <dbReference type="NCBI Taxonomy" id="1144522"/>
    <lineage>
        <taxon>Eukaryota</taxon>
        <taxon>Metamonada</taxon>
        <taxon>Parabasalia</taxon>
        <taxon>Tritrichomonadida</taxon>
        <taxon>Tritrichomonadidae</taxon>
        <taxon>Tritrichomonas</taxon>
    </lineage>
</organism>
<feature type="transmembrane region" description="Helical" evidence="5">
    <location>
        <begin position="136"/>
        <end position="157"/>
    </location>
</feature>
<feature type="transmembrane region" description="Helical" evidence="5">
    <location>
        <begin position="330"/>
        <end position="354"/>
    </location>
</feature>
<gene>
    <name evidence="7" type="ORF">TRFO_12836</name>
</gene>
<evidence type="ECO:0000313" key="8">
    <source>
        <dbReference type="Proteomes" id="UP000179807"/>
    </source>
</evidence>
<keyword evidence="8" id="KW-1185">Reference proteome</keyword>
<feature type="transmembrane region" description="Helical" evidence="5">
    <location>
        <begin position="78"/>
        <end position="95"/>
    </location>
</feature>
<dbReference type="InterPro" id="IPR003663">
    <property type="entry name" value="Sugar/inositol_transpt"/>
</dbReference>
<evidence type="ECO:0000256" key="5">
    <source>
        <dbReference type="SAM" id="Phobius"/>
    </source>
</evidence>
<feature type="transmembrane region" description="Helical" evidence="5">
    <location>
        <begin position="296"/>
        <end position="318"/>
    </location>
</feature>
<dbReference type="VEuPathDB" id="TrichDB:TRFO_12836"/>
<dbReference type="Pfam" id="PF00083">
    <property type="entry name" value="Sugar_tr"/>
    <property type="match status" value="2"/>
</dbReference>
<dbReference type="PROSITE" id="PS00217">
    <property type="entry name" value="SUGAR_TRANSPORT_2"/>
    <property type="match status" value="1"/>
</dbReference>
<dbReference type="PROSITE" id="PS50850">
    <property type="entry name" value="MFS"/>
    <property type="match status" value="1"/>
</dbReference>
<accession>A0A1J4L0A6</accession>
<dbReference type="InterPro" id="IPR050549">
    <property type="entry name" value="MFS_Trehalose_Transporter"/>
</dbReference>
<evidence type="ECO:0000256" key="3">
    <source>
        <dbReference type="ARBA" id="ARBA00022989"/>
    </source>
</evidence>
<feature type="transmembrane region" description="Helical" evidence="5">
    <location>
        <begin position="51"/>
        <end position="71"/>
    </location>
</feature>
<dbReference type="InterPro" id="IPR005828">
    <property type="entry name" value="MFS_sugar_transport-like"/>
</dbReference>
<feature type="transmembrane region" description="Helical" evidence="5">
    <location>
        <begin position="163"/>
        <end position="183"/>
    </location>
</feature>
<dbReference type="Proteomes" id="UP000179807">
    <property type="component" value="Unassembled WGS sequence"/>
</dbReference>
<feature type="transmembrane region" description="Helical" evidence="5">
    <location>
        <begin position="12"/>
        <end position="31"/>
    </location>
</feature>
<feature type="transmembrane region" description="Helical" evidence="5">
    <location>
        <begin position="204"/>
        <end position="229"/>
    </location>
</feature>
<dbReference type="GO" id="GO:0016020">
    <property type="term" value="C:membrane"/>
    <property type="evidence" value="ECO:0007669"/>
    <property type="project" value="UniProtKB-SubCell"/>
</dbReference>
<proteinExistence type="predicted"/>
<feature type="transmembrane region" description="Helical" evidence="5">
    <location>
        <begin position="268"/>
        <end position="290"/>
    </location>
</feature>
<evidence type="ECO:0000256" key="4">
    <source>
        <dbReference type="ARBA" id="ARBA00023136"/>
    </source>
</evidence>
<comment type="caution">
    <text evidence="7">The sequence shown here is derived from an EMBL/GenBank/DDBJ whole genome shotgun (WGS) entry which is preliminary data.</text>
</comment>
<evidence type="ECO:0000256" key="2">
    <source>
        <dbReference type="ARBA" id="ARBA00022692"/>
    </source>
</evidence>
<keyword evidence="4 5" id="KW-0472">Membrane</keyword>
<dbReference type="GeneID" id="94831583"/>
<dbReference type="GO" id="GO:0022857">
    <property type="term" value="F:transmembrane transporter activity"/>
    <property type="evidence" value="ECO:0007669"/>
    <property type="project" value="InterPro"/>
</dbReference>
<protein>
    <submittedName>
        <fullName evidence="7">Major facilitator superfamily transporter</fullName>
    </submittedName>
</protein>
<dbReference type="PANTHER" id="PTHR48021">
    <property type="match status" value="1"/>
</dbReference>
<dbReference type="RefSeq" id="XP_068370081.1">
    <property type="nucleotide sequence ID" value="XM_068496879.1"/>
</dbReference>
<dbReference type="AlphaFoldDB" id="A0A1J4L0A6"/>
<dbReference type="SUPFAM" id="SSF103473">
    <property type="entry name" value="MFS general substrate transporter"/>
    <property type="match status" value="1"/>
</dbReference>
<evidence type="ECO:0000256" key="1">
    <source>
        <dbReference type="ARBA" id="ARBA00004141"/>
    </source>
</evidence>
<feature type="transmembrane region" description="Helical" evidence="5">
    <location>
        <begin position="360"/>
        <end position="382"/>
    </location>
</feature>
<dbReference type="FunFam" id="1.20.1250.20:FF:000279">
    <property type="entry name" value="Major facilitator superfamily protein"/>
    <property type="match status" value="1"/>
</dbReference>
<reference evidence="7" key="1">
    <citation type="submission" date="2016-10" db="EMBL/GenBank/DDBJ databases">
        <authorList>
            <person name="Benchimol M."/>
            <person name="Almeida L.G."/>
            <person name="Vasconcelos A.T."/>
            <person name="Perreira-Neves A."/>
            <person name="Rosa I.A."/>
            <person name="Tasca T."/>
            <person name="Bogo M.R."/>
            <person name="de Souza W."/>
        </authorList>
    </citation>
    <scope>NUCLEOTIDE SEQUENCE [LARGE SCALE GENOMIC DNA]</scope>
    <source>
        <strain evidence="7">K</strain>
    </source>
</reference>
<keyword evidence="2 5" id="KW-0812">Transmembrane</keyword>
<sequence length="430" mass="47103">MGKVPLIKSPLIAALVVTLGSVTMGSILSFASPTQEQITNEFHFTDTQQVLFNVCAHICAVFGAPFINVFLPMIGRKKGCFLTGALAFIAFVILGRSKKLWLLFLMRCIAGLTIGFGSTICPSYICELAPLEKRGLYGYINQLLTSVGFMLPSLFGFTKDWRLNSSLCAIPSGILCILIVFTPDSSVSGKAPPFVTLGKHPKQILVSLALMFFLQFSGVQAIISNLQGIIEKAGMDVDSRIISVVANLSQVLTTALAAFVVDRWGRQFCWELSSAGQLLAFILLTVYKLANTNPALFLVGLFAEQLFYGIGTGPIPFLRAAELFPDDVRATAMGVLTSANWLITTIVVFVWPYMEKGLGLGYSFLFYACIQILAMIFGIFVFPKSSISEENSKVNSSLHIVDKEPSSIDYSESEKKEEDILEENIDERIL</sequence>
<feature type="transmembrane region" description="Helical" evidence="5">
    <location>
        <begin position="241"/>
        <end position="261"/>
    </location>
</feature>
<dbReference type="EMBL" id="MLAK01000057">
    <property type="protein sequence ID" value="OHT16945.1"/>
    <property type="molecule type" value="Genomic_DNA"/>
</dbReference>